<organism evidence="3 4">
    <name type="scientific">Dehalobacter restrictus</name>
    <dbReference type="NCBI Taxonomy" id="55583"/>
    <lineage>
        <taxon>Bacteria</taxon>
        <taxon>Bacillati</taxon>
        <taxon>Bacillota</taxon>
        <taxon>Clostridia</taxon>
        <taxon>Eubacteriales</taxon>
        <taxon>Desulfitobacteriaceae</taxon>
        <taxon>Dehalobacter</taxon>
    </lineage>
</organism>
<dbReference type="Gene3D" id="3.40.1620.10">
    <property type="entry name" value="YefM-like domain"/>
    <property type="match status" value="1"/>
</dbReference>
<comment type="similarity">
    <text evidence="1 2">Belongs to the phD/YefM antitoxin family.</text>
</comment>
<dbReference type="EMBL" id="CP046996">
    <property type="protein sequence ID" value="QGZ99362.1"/>
    <property type="molecule type" value="Genomic_DNA"/>
</dbReference>
<name>A0A857DEX3_9FIRM</name>
<proteinExistence type="inferred from homology"/>
<evidence type="ECO:0000313" key="3">
    <source>
        <dbReference type="EMBL" id="QGZ99362.1"/>
    </source>
</evidence>
<dbReference type="Proteomes" id="UP000430508">
    <property type="component" value="Chromosome"/>
</dbReference>
<dbReference type="RefSeq" id="WP_019224840.1">
    <property type="nucleotide sequence ID" value="NZ_CP046996.1"/>
</dbReference>
<comment type="function">
    <text evidence="2">Antitoxin component of a type II toxin-antitoxin (TA) system.</text>
</comment>
<gene>
    <name evidence="3" type="ORF">GQ588_01085</name>
</gene>
<dbReference type="InterPro" id="IPR006442">
    <property type="entry name" value="Antitoxin_Phd/YefM"/>
</dbReference>
<dbReference type="AlphaFoldDB" id="A0A857DEX3"/>
<evidence type="ECO:0000256" key="1">
    <source>
        <dbReference type="ARBA" id="ARBA00009981"/>
    </source>
</evidence>
<dbReference type="NCBIfam" id="TIGR01552">
    <property type="entry name" value="phd_fam"/>
    <property type="match status" value="1"/>
</dbReference>
<evidence type="ECO:0000256" key="2">
    <source>
        <dbReference type="RuleBase" id="RU362080"/>
    </source>
</evidence>
<accession>A0A857DEX3</accession>
<evidence type="ECO:0000313" key="4">
    <source>
        <dbReference type="Proteomes" id="UP000430508"/>
    </source>
</evidence>
<sequence length="116" mass="13050">MDLRRVFDCMISVSELGRGQASKVIQAVEDEGNPYIIVKNNKPQAVIISIHEYSELMRIRDMVASGQNISSPLYSPHFQDNYASLKTNNVLSDDEINIFLESEDPEGLDLESESND</sequence>
<protein>
    <recommendedName>
        <fullName evidence="2">Antitoxin</fullName>
    </recommendedName>
</protein>
<dbReference type="InterPro" id="IPR036165">
    <property type="entry name" value="YefM-like_sf"/>
</dbReference>
<reference evidence="3 4" key="1">
    <citation type="submission" date="2019-12" db="EMBL/GenBank/DDBJ databases">
        <title>Sequence classification of anaerobic respiratory reductive dehalogenases: First we see many, then we see few.</title>
        <authorList>
            <person name="Molenda O."/>
            <person name="Puentes Jacome L.A."/>
            <person name="Cao X."/>
            <person name="Nesbo C.L."/>
            <person name="Tang S."/>
            <person name="Morson N."/>
            <person name="Patron J."/>
            <person name="Lomheim L."/>
            <person name="Wishart D.S."/>
            <person name="Edwards E.A."/>
        </authorList>
    </citation>
    <scope>NUCLEOTIDE SEQUENCE [LARGE SCALE GENOMIC DNA]</scope>
    <source>
        <strain evidence="3 4">12DCA</strain>
    </source>
</reference>
<dbReference type="SUPFAM" id="SSF143120">
    <property type="entry name" value="YefM-like"/>
    <property type="match status" value="1"/>
</dbReference>
<dbReference type="Pfam" id="PF02604">
    <property type="entry name" value="PhdYeFM_antitox"/>
    <property type="match status" value="1"/>
</dbReference>